<evidence type="ECO:0000256" key="1">
    <source>
        <dbReference type="SAM" id="Phobius"/>
    </source>
</evidence>
<proteinExistence type="predicted"/>
<dbReference type="AlphaFoldDB" id="A0A8J6XZR5"/>
<comment type="caution">
    <text evidence="2">The sequence shown here is derived from an EMBL/GenBank/DDBJ whole genome shotgun (WGS) entry which is preliminary data.</text>
</comment>
<reference evidence="2 3" key="1">
    <citation type="submission" date="2020-08" db="EMBL/GenBank/DDBJ databases">
        <title>Acidobacteriota in marine sediments use diverse sulfur dissimilation pathways.</title>
        <authorList>
            <person name="Wasmund K."/>
        </authorList>
    </citation>
    <scope>NUCLEOTIDE SEQUENCE [LARGE SCALE GENOMIC DNA]</scope>
    <source>
        <strain evidence="2">MAG AM4</strain>
    </source>
</reference>
<sequence length="110" mass="12576">MNSRIILMAVLGLGLLLLISMWPMVVRRFFRGVEDRSAGNRARRELESGSAEGILAEVDSRIAEQQELVDKYTEGPADLLQAARRELRELKSYRERVIHEARERGLDIPD</sequence>
<accession>A0A8J6XZR5</accession>
<evidence type="ECO:0000313" key="3">
    <source>
        <dbReference type="Proteomes" id="UP000648239"/>
    </source>
</evidence>
<dbReference type="Proteomes" id="UP000648239">
    <property type="component" value="Unassembled WGS sequence"/>
</dbReference>
<protein>
    <submittedName>
        <fullName evidence="2">Uncharacterized protein</fullName>
    </submittedName>
</protein>
<gene>
    <name evidence="2" type="ORF">IFK94_04230</name>
</gene>
<name>A0A8J6XZR5_9BACT</name>
<evidence type="ECO:0000313" key="2">
    <source>
        <dbReference type="EMBL" id="MBD3867314.1"/>
    </source>
</evidence>
<feature type="transmembrane region" description="Helical" evidence="1">
    <location>
        <begin position="6"/>
        <end position="26"/>
    </location>
</feature>
<keyword evidence="1" id="KW-0812">Transmembrane</keyword>
<dbReference type="EMBL" id="JACXWD010000008">
    <property type="protein sequence ID" value="MBD3867314.1"/>
    <property type="molecule type" value="Genomic_DNA"/>
</dbReference>
<keyword evidence="1" id="KW-1133">Transmembrane helix</keyword>
<organism evidence="2 3">
    <name type="scientific">Candidatus Polarisedimenticola svalbardensis</name>
    <dbReference type="NCBI Taxonomy" id="2886004"/>
    <lineage>
        <taxon>Bacteria</taxon>
        <taxon>Pseudomonadati</taxon>
        <taxon>Acidobacteriota</taxon>
        <taxon>Candidatus Polarisedimenticolia</taxon>
        <taxon>Candidatus Polarisedimenticolales</taxon>
        <taxon>Candidatus Polarisedimenticolaceae</taxon>
        <taxon>Candidatus Polarisedimenticola</taxon>
    </lineage>
</organism>
<keyword evidence="1" id="KW-0472">Membrane</keyword>